<dbReference type="AlphaFoldDB" id="A0A974PH87"/>
<name>A0A974PH87_9BACL</name>
<reference evidence="1 2" key="1">
    <citation type="submission" date="2021-01" db="EMBL/GenBank/DDBJ databases">
        <title>Whole genome sequence of Paenibacillus sonchi LMG 24727 for comparative genomics.</title>
        <authorList>
            <person name="Lee G."/>
            <person name="Kim M.-J."/>
            <person name="Lim K."/>
            <person name="Shin J.-H."/>
        </authorList>
    </citation>
    <scope>NUCLEOTIDE SEQUENCE [LARGE SCALE GENOMIC DNA]</scope>
    <source>
        <strain evidence="1 2">LMG 24727</strain>
    </source>
</reference>
<proteinExistence type="predicted"/>
<organism evidence="1 2">
    <name type="scientific">Paenibacillus sonchi</name>
    <dbReference type="NCBI Taxonomy" id="373687"/>
    <lineage>
        <taxon>Bacteria</taxon>
        <taxon>Bacillati</taxon>
        <taxon>Bacillota</taxon>
        <taxon>Bacilli</taxon>
        <taxon>Bacillales</taxon>
        <taxon>Paenibacillaceae</taxon>
        <taxon>Paenibacillus</taxon>
        <taxon>Paenibacillus sonchi group</taxon>
    </lineage>
</organism>
<evidence type="ECO:0000313" key="2">
    <source>
        <dbReference type="Proteomes" id="UP000595841"/>
    </source>
</evidence>
<protein>
    <submittedName>
        <fullName evidence="1">Uncharacterized protein</fullName>
    </submittedName>
</protein>
<gene>
    <name evidence="1" type="ORF">JI735_13295</name>
</gene>
<dbReference type="KEGG" id="pson:JI735_13295"/>
<keyword evidence="2" id="KW-1185">Reference proteome</keyword>
<dbReference type="Proteomes" id="UP000595841">
    <property type="component" value="Chromosome"/>
</dbReference>
<accession>A0A974PH87</accession>
<sequence length="85" mass="9636">MVVVLATIIISVPPLPDRQQKYNTVKTINKMKRKRYAQTSIAKTSYGFSTRQLKNSSGKSKLSSYQYGFTASATFSHYSIFKEAF</sequence>
<dbReference type="EMBL" id="CP068595">
    <property type="protein sequence ID" value="QQZ63348.1"/>
    <property type="molecule type" value="Genomic_DNA"/>
</dbReference>
<evidence type="ECO:0000313" key="1">
    <source>
        <dbReference type="EMBL" id="QQZ63348.1"/>
    </source>
</evidence>